<dbReference type="PANTHER" id="PTHR46796">
    <property type="entry name" value="HTH-TYPE TRANSCRIPTIONAL ACTIVATOR RHAS-RELATED"/>
    <property type="match status" value="1"/>
</dbReference>
<evidence type="ECO:0000313" key="6">
    <source>
        <dbReference type="Proteomes" id="UP000001219"/>
    </source>
</evidence>
<dbReference type="OrthoDB" id="3992151at2"/>
<keyword evidence="2" id="KW-0238">DNA-binding</keyword>
<dbReference type="HOGENOM" id="CLU_000445_59_0_11"/>
<evidence type="ECO:0000256" key="3">
    <source>
        <dbReference type="ARBA" id="ARBA00023163"/>
    </source>
</evidence>
<dbReference type="SUPFAM" id="SSF46689">
    <property type="entry name" value="Homeodomain-like"/>
    <property type="match status" value="2"/>
</dbReference>
<dbReference type="PROSITE" id="PS01124">
    <property type="entry name" value="HTH_ARAC_FAMILY_2"/>
    <property type="match status" value="1"/>
</dbReference>
<evidence type="ECO:0000256" key="2">
    <source>
        <dbReference type="ARBA" id="ARBA00023125"/>
    </source>
</evidence>
<dbReference type="InterPro" id="IPR009057">
    <property type="entry name" value="Homeodomain-like_sf"/>
</dbReference>
<evidence type="ECO:0000313" key="5">
    <source>
        <dbReference type="EMBL" id="ACY23592.1"/>
    </source>
</evidence>
<dbReference type="EMBL" id="CP001802">
    <property type="protein sequence ID" value="ACY23592.1"/>
    <property type="molecule type" value="Genomic_DNA"/>
</dbReference>
<dbReference type="InterPro" id="IPR029062">
    <property type="entry name" value="Class_I_gatase-like"/>
</dbReference>
<dbReference type="Gene3D" id="3.40.50.880">
    <property type="match status" value="1"/>
</dbReference>
<sequence>MTRSVVVLGFAGVQPLDSTGPLDVFTSASIALAGRDAAGDGYAVTLVSPGGRPVSSGFGLDFVAHPLPDPSAAIDTLLLPGLVEDDHGTEVAQLVARWLVLHLRRPGGQSQFAPPVWMPRARRRPIRDVQEAIEKHPAAAHRIADLATIASMSPRHFTRVFTEEVGEPPGVYVERVRTDTARRFLEEIDDPMPAVASRAGFGSAETMRRVFVRRLAISPDRYRRSCR</sequence>
<dbReference type="GO" id="GO:0003700">
    <property type="term" value="F:DNA-binding transcription factor activity"/>
    <property type="evidence" value="ECO:0007669"/>
    <property type="project" value="InterPro"/>
</dbReference>
<dbReference type="SUPFAM" id="SSF52317">
    <property type="entry name" value="Class I glutamine amidotransferase-like"/>
    <property type="match status" value="1"/>
</dbReference>
<evidence type="ECO:0000256" key="1">
    <source>
        <dbReference type="ARBA" id="ARBA00023015"/>
    </source>
</evidence>
<accession>D0L6N2</accession>
<dbReference type="STRING" id="526226.Gbro_4459"/>
<evidence type="ECO:0000259" key="4">
    <source>
        <dbReference type="PROSITE" id="PS01124"/>
    </source>
</evidence>
<dbReference type="Gene3D" id="1.10.10.60">
    <property type="entry name" value="Homeodomain-like"/>
    <property type="match status" value="1"/>
</dbReference>
<dbReference type="RefSeq" id="WP_012836077.1">
    <property type="nucleotide sequence ID" value="NC_013441.1"/>
</dbReference>
<keyword evidence="3" id="KW-0804">Transcription</keyword>
<gene>
    <name evidence="5" type="ordered locus">Gbro_4459</name>
</gene>
<reference evidence="6" key="1">
    <citation type="submission" date="2009-10" db="EMBL/GenBank/DDBJ databases">
        <title>The complete chromosome of Gordonia bronchialis DSM 43247.</title>
        <authorList>
            <consortium name="US DOE Joint Genome Institute (JGI-PGF)"/>
            <person name="Lucas S."/>
            <person name="Copeland A."/>
            <person name="Lapidus A."/>
            <person name="Glavina del Rio T."/>
            <person name="Dalin E."/>
            <person name="Tice H."/>
            <person name="Bruce D."/>
            <person name="Goodwin L."/>
            <person name="Pitluck S."/>
            <person name="Kyrpides N."/>
            <person name="Mavromatis K."/>
            <person name="Ivanova N."/>
            <person name="Ovchinnikova G."/>
            <person name="Saunders E."/>
            <person name="Brettin T."/>
            <person name="Detter J.C."/>
            <person name="Han C."/>
            <person name="Larimer F."/>
            <person name="Land M."/>
            <person name="Hauser L."/>
            <person name="Markowitz V."/>
            <person name="Cheng J.-F."/>
            <person name="Hugenholtz P."/>
            <person name="Woyke T."/>
            <person name="Wu D."/>
            <person name="Jando M."/>
            <person name="Schneider S."/>
            <person name="Goeker M."/>
            <person name="Klenk H.-P."/>
            <person name="Eisen J.A."/>
        </authorList>
    </citation>
    <scope>NUCLEOTIDE SEQUENCE [LARGE SCALE GENOMIC DNA]</scope>
    <source>
        <strain evidence="6">ATCC 25592 / DSM 43247 / BCRC 13721 / JCM 3198 / KCTC 3076 / NBRC 16047 / NCTC 10667</strain>
    </source>
</reference>
<reference evidence="5 6" key="2">
    <citation type="journal article" date="2010" name="Stand. Genomic Sci.">
        <title>Complete genome sequence of Gordonia bronchialis type strain (3410).</title>
        <authorList>
            <person name="Ivanova N."/>
            <person name="Sikorski J."/>
            <person name="Jando M."/>
            <person name="Lapidus A."/>
            <person name="Nolan M."/>
            <person name="Lucas S."/>
            <person name="Del Rio T.G."/>
            <person name="Tice H."/>
            <person name="Copeland A."/>
            <person name="Cheng J.F."/>
            <person name="Chen F."/>
            <person name="Bruce D."/>
            <person name="Goodwin L."/>
            <person name="Pitluck S."/>
            <person name="Mavromatis K."/>
            <person name="Ovchinnikova G."/>
            <person name="Pati A."/>
            <person name="Chen A."/>
            <person name="Palaniappan K."/>
            <person name="Land M."/>
            <person name="Hauser L."/>
            <person name="Chang Y.J."/>
            <person name="Jeffries C.D."/>
            <person name="Chain P."/>
            <person name="Saunders E."/>
            <person name="Han C."/>
            <person name="Detter J.C."/>
            <person name="Brettin T."/>
            <person name="Rohde M."/>
            <person name="Goker M."/>
            <person name="Bristow J."/>
            <person name="Eisen J.A."/>
            <person name="Markowitz V."/>
            <person name="Hugenholtz P."/>
            <person name="Klenk H.P."/>
            <person name="Kyrpides N.C."/>
        </authorList>
    </citation>
    <scope>NUCLEOTIDE SEQUENCE [LARGE SCALE GENOMIC DNA]</scope>
    <source>
        <strain evidence="6">ATCC 25592 / DSM 43247 / BCRC 13721 / JCM 3198 / KCTC 3076 / NBRC 16047 / NCTC 10667</strain>
    </source>
</reference>
<dbReference type="Pfam" id="PF12833">
    <property type="entry name" value="HTH_18"/>
    <property type="match status" value="1"/>
</dbReference>
<dbReference type="InterPro" id="IPR050204">
    <property type="entry name" value="AraC_XylS_family_regulators"/>
</dbReference>
<dbReference type="InterPro" id="IPR018060">
    <property type="entry name" value="HTH_AraC"/>
</dbReference>
<organism evidence="5 6">
    <name type="scientific">Gordonia bronchialis (strain ATCC 25592 / DSM 43247 / BCRC 13721 / JCM 3198 / KCTC 3076 / NBRC 16047 / NCTC 10667)</name>
    <name type="common">Rhodococcus bronchialis</name>
    <dbReference type="NCBI Taxonomy" id="526226"/>
    <lineage>
        <taxon>Bacteria</taxon>
        <taxon>Bacillati</taxon>
        <taxon>Actinomycetota</taxon>
        <taxon>Actinomycetes</taxon>
        <taxon>Mycobacteriales</taxon>
        <taxon>Gordoniaceae</taxon>
        <taxon>Gordonia</taxon>
    </lineage>
</organism>
<feature type="domain" description="HTH araC/xylS-type" evidence="4">
    <location>
        <begin position="127"/>
        <end position="225"/>
    </location>
</feature>
<dbReference type="SMART" id="SM00342">
    <property type="entry name" value="HTH_ARAC"/>
    <property type="match status" value="1"/>
</dbReference>
<dbReference type="KEGG" id="gbr:Gbro_4459"/>
<proteinExistence type="predicted"/>
<keyword evidence="1" id="KW-0805">Transcription regulation</keyword>
<protein>
    <submittedName>
        <fullName evidence="5">Helix-turn-helix-domain containing protein AraC type</fullName>
    </submittedName>
</protein>
<dbReference type="GO" id="GO:0043565">
    <property type="term" value="F:sequence-specific DNA binding"/>
    <property type="evidence" value="ECO:0007669"/>
    <property type="project" value="InterPro"/>
</dbReference>
<dbReference type="eggNOG" id="COG4977">
    <property type="taxonomic scope" value="Bacteria"/>
</dbReference>
<name>D0L6N2_GORB4</name>
<keyword evidence="6" id="KW-1185">Reference proteome</keyword>
<dbReference type="Proteomes" id="UP000001219">
    <property type="component" value="Chromosome"/>
</dbReference>
<dbReference type="AlphaFoldDB" id="D0L6N2"/>